<reference evidence="3" key="1">
    <citation type="submission" date="2020-05" db="UniProtKB">
        <authorList>
            <consortium name="EnsemblMetazoa"/>
        </authorList>
    </citation>
    <scope>IDENTIFICATION</scope>
    <source>
        <strain evidence="3">MAF</strain>
    </source>
</reference>
<dbReference type="AlphaFoldDB" id="A0A182V525"/>
<dbReference type="GO" id="GO:0004656">
    <property type="term" value="F:procollagen-proline 4-dioxygenase activity"/>
    <property type="evidence" value="ECO:0007669"/>
    <property type="project" value="InterPro"/>
</dbReference>
<accession>A0A182V525</accession>
<dbReference type="Pfam" id="PF08336">
    <property type="entry name" value="P4Ha_N"/>
    <property type="match status" value="1"/>
</dbReference>
<sequence length="84" mass="9768">MRKLLKLEESLVTSLGQYIKLHEQKIEFLHRQRDLLEKELKKGLKDDIEYSSNPLETNGFTSVDKNSAVPVNLIQRFKLLKEAA</sequence>
<dbReference type="InterPro" id="IPR013547">
    <property type="entry name" value="P4H_N"/>
</dbReference>
<dbReference type="GO" id="GO:0005783">
    <property type="term" value="C:endoplasmic reticulum"/>
    <property type="evidence" value="ECO:0007669"/>
    <property type="project" value="InterPro"/>
</dbReference>
<feature type="coiled-coil region" evidence="1">
    <location>
        <begin position="19"/>
        <end position="46"/>
    </location>
</feature>
<dbReference type="Proteomes" id="UP000075903">
    <property type="component" value="Unassembled WGS sequence"/>
</dbReference>
<dbReference type="VEuPathDB" id="VectorBase:AMEM008983"/>
<name>A0A182V525_ANOME</name>
<dbReference type="Gene3D" id="6.10.140.1460">
    <property type="match status" value="1"/>
</dbReference>
<dbReference type="STRING" id="30066.A0A182V525"/>
<evidence type="ECO:0000259" key="2">
    <source>
        <dbReference type="Pfam" id="PF08336"/>
    </source>
</evidence>
<evidence type="ECO:0000313" key="3">
    <source>
        <dbReference type="EnsemblMetazoa" id="AMEM008983-PA"/>
    </source>
</evidence>
<evidence type="ECO:0000256" key="1">
    <source>
        <dbReference type="SAM" id="Coils"/>
    </source>
</evidence>
<dbReference type="EnsemblMetazoa" id="AMEM008983-RA">
    <property type="protein sequence ID" value="AMEM008983-PA"/>
    <property type="gene ID" value="AMEM008983"/>
</dbReference>
<evidence type="ECO:0000313" key="4">
    <source>
        <dbReference type="Proteomes" id="UP000075903"/>
    </source>
</evidence>
<keyword evidence="4" id="KW-1185">Reference proteome</keyword>
<organism evidence="3 4">
    <name type="scientific">Anopheles merus</name>
    <name type="common">Mosquito</name>
    <dbReference type="NCBI Taxonomy" id="30066"/>
    <lineage>
        <taxon>Eukaryota</taxon>
        <taxon>Metazoa</taxon>
        <taxon>Ecdysozoa</taxon>
        <taxon>Arthropoda</taxon>
        <taxon>Hexapoda</taxon>
        <taxon>Insecta</taxon>
        <taxon>Pterygota</taxon>
        <taxon>Neoptera</taxon>
        <taxon>Endopterygota</taxon>
        <taxon>Diptera</taxon>
        <taxon>Nematocera</taxon>
        <taxon>Culicoidea</taxon>
        <taxon>Culicidae</taxon>
        <taxon>Anophelinae</taxon>
        <taxon>Anopheles</taxon>
    </lineage>
</organism>
<keyword evidence="1" id="KW-0175">Coiled coil</keyword>
<protein>
    <recommendedName>
        <fullName evidence="2">Prolyl 4-hydroxylase N-terminal domain-containing protein</fullName>
    </recommendedName>
</protein>
<proteinExistence type="predicted"/>
<feature type="domain" description="Prolyl 4-hydroxylase N-terminal" evidence="2">
    <location>
        <begin position="1"/>
        <end position="56"/>
    </location>
</feature>